<keyword evidence="2" id="KW-0808">Transferase</keyword>
<dbReference type="Gene3D" id="3.40.640.10">
    <property type="entry name" value="Type I PLP-dependent aspartate aminotransferase-like (Major domain)"/>
    <property type="match status" value="1"/>
</dbReference>
<dbReference type="Proteomes" id="UP001216595">
    <property type="component" value="Unassembled WGS sequence"/>
</dbReference>
<dbReference type="InterPro" id="IPR051446">
    <property type="entry name" value="HTH_trans_reg/aminotransferase"/>
</dbReference>
<gene>
    <name evidence="2" type="ORF">PQU94_04140</name>
</gene>
<organism evidence="2 3">
    <name type="scientific">Asticcacaulis currens</name>
    <dbReference type="NCBI Taxonomy" id="2984210"/>
    <lineage>
        <taxon>Bacteria</taxon>
        <taxon>Pseudomonadati</taxon>
        <taxon>Pseudomonadota</taxon>
        <taxon>Alphaproteobacteria</taxon>
        <taxon>Caulobacterales</taxon>
        <taxon>Caulobacteraceae</taxon>
        <taxon>Asticcacaulis</taxon>
    </lineage>
</organism>
<evidence type="ECO:0000259" key="1">
    <source>
        <dbReference type="Pfam" id="PF00155"/>
    </source>
</evidence>
<dbReference type="CDD" id="cd00609">
    <property type="entry name" value="AAT_like"/>
    <property type="match status" value="1"/>
</dbReference>
<dbReference type="InterPro" id="IPR015424">
    <property type="entry name" value="PyrdxlP-dep_Trfase"/>
</dbReference>
<keyword evidence="3" id="KW-1185">Reference proteome</keyword>
<dbReference type="GO" id="GO:0008483">
    <property type="term" value="F:transaminase activity"/>
    <property type="evidence" value="ECO:0007669"/>
    <property type="project" value="UniProtKB-KW"/>
</dbReference>
<protein>
    <submittedName>
        <fullName evidence="2">PLP-dependent aminotransferase family protein</fullName>
    </submittedName>
</protein>
<dbReference type="InterPro" id="IPR015421">
    <property type="entry name" value="PyrdxlP-dep_Trfase_major"/>
</dbReference>
<sequence length="360" mass="38737">MPFQMGVPSQTDFPAKTWHRLMANAARADRSFSQVYGDPQGEQELRVQIAAHLAVSRQLRCHPDQVVVTSGYRQGLALALTALQVTGAEAWIEDPGYPLGRRAMELAGLCVVPIPVDSEGICVAEGIRKAPDAKIALVTPGQQAPLGVCLSPARRLALTDWAAGRDAWVIEDDYLSELQLDGRAAPALASGPDADRVIHIGSFSKTMSPVIGVGFVVCPPLLATRFIEVASTLSPAPSQTIQRALAEFMSGGHYLRHLRKMKALYTFQRSIAIEGLTELPATIETSGLALKIPLLDHADDKRLALRARELGIAPVPLSAWYASPSNATPGLLASITNIRADNCETACRELNELLNALLKQ</sequence>
<dbReference type="RefSeq" id="WP_272740234.1">
    <property type="nucleotide sequence ID" value="NZ_JAQQKW010000002.1"/>
</dbReference>
<dbReference type="SUPFAM" id="SSF53383">
    <property type="entry name" value="PLP-dependent transferases"/>
    <property type="match status" value="1"/>
</dbReference>
<reference evidence="2 3" key="1">
    <citation type="submission" date="2023-01" db="EMBL/GenBank/DDBJ databases">
        <title>Novel species of the genus Asticcacaulis isolated from rivers.</title>
        <authorList>
            <person name="Lu H."/>
        </authorList>
    </citation>
    <scope>NUCLEOTIDE SEQUENCE [LARGE SCALE GENOMIC DNA]</scope>
    <source>
        <strain evidence="2 3">DXS10W</strain>
    </source>
</reference>
<dbReference type="PANTHER" id="PTHR46577">
    <property type="entry name" value="HTH-TYPE TRANSCRIPTIONAL REGULATORY PROTEIN GABR"/>
    <property type="match status" value="1"/>
</dbReference>
<dbReference type="PANTHER" id="PTHR46577:SF1">
    <property type="entry name" value="HTH-TYPE TRANSCRIPTIONAL REGULATORY PROTEIN GABR"/>
    <property type="match status" value="1"/>
</dbReference>
<dbReference type="InterPro" id="IPR004839">
    <property type="entry name" value="Aminotransferase_I/II_large"/>
</dbReference>
<evidence type="ECO:0000313" key="3">
    <source>
        <dbReference type="Proteomes" id="UP001216595"/>
    </source>
</evidence>
<feature type="domain" description="Aminotransferase class I/classII large" evidence="1">
    <location>
        <begin position="22"/>
        <end position="287"/>
    </location>
</feature>
<dbReference type="Pfam" id="PF00155">
    <property type="entry name" value="Aminotran_1_2"/>
    <property type="match status" value="1"/>
</dbReference>
<proteinExistence type="predicted"/>
<evidence type="ECO:0000313" key="2">
    <source>
        <dbReference type="EMBL" id="MDC7693470.1"/>
    </source>
</evidence>
<comment type="caution">
    <text evidence="2">The sequence shown here is derived from an EMBL/GenBank/DDBJ whole genome shotgun (WGS) entry which is preliminary data.</text>
</comment>
<accession>A0ABT5IB97</accession>
<dbReference type="EMBL" id="JAQQKW010000002">
    <property type="protein sequence ID" value="MDC7693470.1"/>
    <property type="molecule type" value="Genomic_DNA"/>
</dbReference>
<name>A0ABT5IB97_9CAUL</name>
<keyword evidence="2" id="KW-0032">Aminotransferase</keyword>